<dbReference type="RefSeq" id="WP_006000522.1">
    <property type="nucleotide sequence ID" value="NZ_AAEW02000009.1"/>
</dbReference>
<feature type="transmembrane region" description="Helical" evidence="2">
    <location>
        <begin position="31"/>
        <end position="49"/>
    </location>
</feature>
<dbReference type="Gene3D" id="3.40.50.720">
    <property type="entry name" value="NAD(P)-binding Rossmann-like Domain"/>
    <property type="match status" value="1"/>
</dbReference>
<dbReference type="EMBL" id="AAEW02000009">
    <property type="protein sequence ID" value="EAT15597.1"/>
    <property type="molecule type" value="Genomic_DNA"/>
</dbReference>
<dbReference type="GO" id="GO:0005886">
    <property type="term" value="C:plasma membrane"/>
    <property type="evidence" value="ECO:0007669"/>
    <property type="project" value="UniProtKB-SubCell"/>
</dbReference>
<feature type="transmembrane region" description="Helical" evidence="2">
    <location>
        <begin position="7"/>
        <end position="25"/>
    </location>
</feature>
<dbReference type="InterPro" id="IPR050721">
    <property type="entry name" value="Trk_Ktr_HKT_K-transport"/>
</dbReference>
<dbReference type="Pfam" id="PF02254">
    <property type="entry name" value="TrkA_N"/>
    <property type="match status" value="1"/>
</dbReference>
<dbReference type="AlphaFoldDB" id="Q1JZH0"/>
<dbReference type="Gene3D" id="1.10.287.70">
    <property type="match status" value="1"/>
</dbReference>
<accession>Q1JZH0</accession>
<keyword evidence="2" id="KW-0472">Membrane</keyword>
<protein>
    <submittedName>
        <fullName evidence="5">TrkA-N</fullName>
    </submittedName>
</protein>
<dbReference type="InterPro" id="IPR006037">
    <property type="entry name" value="RCK_C"/>
</dbReference>
<dbReference type="PANTHER" id="PTHR43833:SF9">
    <property type="entry name" value="POTASSIUM CHANNEL PROTEIN YUGO-RELATED"/>
    <property type="match status" value="1"/>
</dbReference>
<dbReference type="Pfam" id="PF02080">
    <property type="entry name" value="TrkA_C"/>
    <property type="match status" value="1"/>
</dbReference>
<feature type="domain" description="RCK C-terminal" evidence="4">
    <location>
        <begin position="246"/>
        <end position="333"/>
    </location>
</feature>
<evidence type="ECO:0000256" key="1">
    <source>
        <dbReference type="ARBA" id="ARBA00004651"/>
    </source>
</evidence>
<feature type="transmembrane region" description="Helical" evidence="2">
    <location>
        <begin position="61"/>
        <end position="86"/>
    </location>
</feature>
<gene>
    <name evidence="5" type="ORF">Dace_1459</name>
</gene>
<comment type="caution">
    <text evidence="5">The sequence shown here is derived from an EMBL/GenBank/DDBJ whole genome shotgun (WGS) entry which is preliminary data.</text>
</comment>
<dbReference type="SUPFAM" id="SSF81324">
    <property type="entry name" value="Voltage-gated potassium channels"/>
    <property type="match status" value="1"/>
</dbReference>
<dbReference type="PROSITE" id="PS51201">
    <property type="entry name" value="RCK_N"/>
    <property type="match status" value="1"/>
</dbReference>
<dbReference type="InterPro" id="IPR013099">
    <property type="entry name" value="K_chnl_dom"/>
</dbReference>
<evidence type="ECO:0000313" key="5">
    <source>
        <dbReference type="EMBL" id="EAT15597.1"/>
    </source>
</evidence>
<proteinExistence type="predicted"/>
<organism evidence="5 6">
    <name type="scientific">Desulfuromonas acetoxidans (strain DSM 684 / 11070)</name>
    <dbReference type="NCBI Taxonomy" id="281689"/>
    <lineage>
        <taxon>Bacteria</taxon>
        <taxon>Pseudomonadati</taxon>
        <taxon>Thermodesulfobacteriota</taxon>
        <taxon>Desulfuromonadia</taxon>
        <taxon>Desulfuromonadales</taxon>
        <taxon>Desulfuromonadaceae</taxon>
        <taxon>Desulfuromonas</taxon>
    </lineage>
</organism>
<dbReference type="InterPro" id="IPR003148">
    <property type="entry name" value="RCK_N"/>
</dbReference>
<dbReference type="PANTHER" id="PTHR43833">
    <property type="entry name" value="POTASSIUM CHANNEL PROTEIN 2-RELATED-RELATED"/>
    <property type="match status" value="1"/>
</dbReference>
<reference evidence="5" key="2">
    <citation type="submission" date="2006-05" db="EMBL/GenBank/DDBJ databases">
        <title>Sequencing of the draft genome and assembly of Desulfuromonas acetoxidans DSM 684.</title>
        <authorList>
            <consortium name="US DOE Joint Genome Institute (JGI-PGF)"/>
            <person name="Copeland A."/>
            <person name="Lucas S."/>
            <person name="Lapidus A."/>
            <person name="Barry K."/>
            <person name="Detter J.C."/>
            <person name="Glavina del Rio T."/>
            <person name="Hammon N."/>
            <person name="Israni S."/>
            <person name="Dalin E."/>
            <person name="Tice H."/>
            <person name="Bruce D."/>
            <person name="Pitluck S."/>
            <person name="Richardson P."/>
        </authorList>
    </citation>
    <scope>NUCLEOTIDE SEQUENCE [LARGE SCALE GENOMIC DNA]</scope>
    <source>
        <strain evidence="5">DSM 684</strain>
    </source>
</reference>
<sequence>MNSIRNVIVSLTALVTILIIGTIGYRHIQGWSLIDSFYMTVITVATVGFREVHELSNQGQLFTIFIIICGTGLVAYAAASVIQLMVEGQLRQILGRKKLLQQISKLENHYIVCGYGRIGNFICRELAAKPVAFVVVESDNELCGKMNEEGTLHVNGDATDDEVLINAGITRAKGLITAVTSDTANVYITLTARGLNPDLFILARSGEKSTEKKLLRAGASKVISPYTIGANRMAQAVLRPSVMDFIEIATAHQNLELQIEEIRINTGSDLVNRTLMSSDIRKQLGIIIVAIKKRHHEQMLFNPPSDALMEEGDILITLGEPVSIQHLERRASGSAV</sequence>
<keyword evidence="2" id="KW-0812">Transmembrane</keyword>
<evidence type="ECO:0000256" key="2">
    <source>
        <dbReference type="SAM" id="Phobius"/>
    </source>
</evidence>
<dbReference type="SUPFAM" id="SSF51735">
    <property type="entry name" value="NAD(P)-binding Rossmann-fold domains"/>
    <property type="match status" value="1"/>
</dbReference>
<dbReference type="Gene3D" id="3.30.70.1450">
    <property type="entry name" value="Regulator of K+ conductance, C-terminal domain"/>
    <property type="match status" value="1"/>
</dbReference>
<feature type="domain" description="RCK N-terminal" evidence="3">
    <location>
        <begin position="107"/>
        <end position="224"/>
    </location>
</feature>
<dbReference type="Proteomes" id="UP000005695">
    <property type="component" value="Unassembled WGS sequence"/>
</dbReference>
<evidence type="ECO:0000259" key="3">
    <source>
        <dbReference type="PROSITE" id="PS51201"/>
    </source>
</evidence>
<reference evidence="5" key="1">
    <citation type="submission" date="2006-05" db="EMBL/GenBank/DDBJ databases">
        <title>Annotation of the draft genome assembly of Desulfuromonas acetoxidans DSM 684.</title>
        <authorList>
            <consortium name="US DOE Joint Genome Institute (JGI-ORNL)"/>
            <person name="Larimer F."/>
            <person name="Land M."/>
            <person name="Hauser L."/>
        </authorList>
    </citation>
    <scope>NUCLEOTIDE SEQUENCE [LARGE SCALE GENOMIC DNA]</scope>
    <source>
        <strain evidence="5">DSM 684</strain>
    </source>
</reference>
<dbReference type="SUPFAM" id="SSF116726">
    <property type="entry name" value="TrkA C-terminal domain-like"/>
    <property type="match status" value="1"/>
</dbReference>
<dbReference type="InterPro" id="IPR036291">
    <property type="entry name" value="NAD(P)-bd_dom_sf"/>
</dbReference>
<keyword evidence="2" id="KW-1133">Transmembrane helix</keyword>
<dbReference type="OrthoDB" id="9781411at2"/>
<dbReference type="GO" id="GO:0006813">
    <property type="term" value="P:potassium ion transport"/>
    <property type="evidence" value="ECO:0007669"/>
    <property type="project" value="InterPro"/>
</dbReference>
<dbReference type="InterPro" id="IPR036721">
    <property type="entry name" value="RCK_C_sf"/>
</dbReference>
<dbReference type="PROSITE" id="PS51202">
    <property type="entry name" value="RCK_C"/>
    <property type="match status" value="1"/>
</dbReference>
<dbReference type="Pfam" id="PF07885">
    <property type="entry name" value="Ion_trans_2"/>
    <property type="match status" value="1"/>
</dbReference>
<keyword evidence="6" id="KW-1185">Reference proteome</keyword>
<comment type="subcellular location">
    <subcellularLocation>
        <location evidence="1">Cell membrane</location>
        <topology evidence="1">Multi-pass membrane protein</topology>
    </subcellularLocation>
</comment>
<evidence type="ECO:0000259" key="4">
    <source>
        <dbReference type="PROSITE" id="PS51202"/>
    </source>
</evidence>
<evidence type="ECO:0000313" key="6">
    <source>
        <dbReference type="Proteomes" id="UP000005695"/>
    </source>
</evidence>
<dbReference type="GO" id="GO:0008324">
    <property type="term" value="F:monoatomic cation transmembrane transporter activity"/>
    <property type="evidence" value="ECO:0007669"/>
    <property type="project" value="InterPro"/>
</dbReference>
<name>Q1JZH0_DESA6</name>